<comment type="pathway">
    <text evidence="14">Cell wall biogenesis; peptidoglycan biosynthesis.</text>
</comment>
<evidence type="ECO:0000256" key="14">
    <source>
        <dbReference type="HAMAP-Rule" id="MF_02081"/>
    </source>
</evidence>
<keyword evidence="4 14" id="KW-0997">Cell inner membrane</keyword>
<dbReference type="InterPro" id="IPR005311">
    <property type="entry name" value="PBP_dimer"/>
</dbReference>
<dbReference type="PANTHER" id="PTHR30627">
    <property type="entry name" value="PEPTIDOGLYCAN D,D-TRANSPEPTIDASE"/>
    <property type="match status" value="1"/>
</dbReference>
<evidence type="ECO:0000259" key="16">
    <source>
        <dbReference type="Pfam" id="PF03717"/>
    </source>
</evidence>
<comment type="function">
    <text evidence="14">Catalyzes cross-linking of the peptidoglycan cell wall.</text>
</comment>
<feature type="transmembrane region" description="Helical" evidence="14">
    <location>
        <begin position="21"/>
        <end position="40"/>
    </location>
</feature>
<evidence type="ECO:0000256" key="11">
    <source>
        <dbReference type="ARBA" id="ARBA00022989"/>
    </source>
</evidence>
<dbReference type="PANTHER" id="PTHR30627:SF2">
    <property type="entry name" value="PEPTIDOGLYCAN D,D-TRANSPEPTIDASE MRDA"/>
    <property type="match status" value="1"/>
</dbReference>
<dbReference type="Gene3D" id="3.30.1390.30">
    <property type="entry name" value="Penicillin-binding protein 2a, domain 3"/>
    <property type="match status" value="1"/>
</dbReference>
<keyword evidence="13 14" id="KW-0961">Cell wall biogenesis/degradation</keyword>
<feature type="binding site" evidence="14">
    <location>
        <position position="369"/>
    </location>
    <ligand>
        <name>Zn(2+)</name>
        <dbReference type="ChEBI" id="CHEBI:29105"/>
    </ligand>
</feature>
<dbReference type="SUPFAM" id="SSF56601">
    <property type="entry name" value="beta-lactamase/transpeptidase-like"/>
    <property type="match status" value="1"/>
</dbReference>
<dbReference type="RefSeq" id="WP_339615891.1">
    <property type="nucleotide sequence ID" value="NZ_AP031500.1"/>
</dbReference>
<evidence type="ECO:0000256" key="10">
    <source>
        <dbReference type="ARBA" id="ARBA00022984"/>
    </source>
</evidence>
<evidence type="ECO:0000256" key="3">
    <source>
        <dbReference type="ARBA" id="ARBA00022475"/>
    </source>
</evidence>
<feature type="binding site" evidence="14">
    <location>
        <position position="389"/>
    </location>
    <ligand>
        <name>Zn(2+)</name>
        <dbReference type="ChEBI" id="CHEBI:29105"/>
    </ligand>
</feature>
<dbReference type="GO" id="GO:0009002">
    <property type="term" value="F:serine-type D-Ala-D-Ala carboxypeptidase activity"/>
    <property type="evidence" value="ECO:0007669"/>
    <property type="project" value="UniProtKB-EC"/>
</dbReference>
<feature type="active site" description="Acyl-ester intermediate" evidence="14">
    <location>
        <position position="330"/>
    </location>
</feature>
<protein>
    <recommendedName>
        <fullName evidence="14">Peptidoglycan D,D-transpeptidase MrdA</fullName>
        <ecNumber evidence="14">3.4.16.4</ecNumber>
    </recommendedName>
    <alternativeName>
        <fullName evidence="14">Penicillin-binding protein 2</fullName>
        <shortName evidence="14">PBP-2</shortName>
    </alternativeName>
</protein>
<feature type="domain" description="Penicillin-binding protein transpeptidase" evidence="15">
    <location>
        <begin position="271"/>
        <end position="605"/>
    </location>
</feature>
<dbReference type="Pfam" id="PF00905">
    <property type="entry name" value="Transpeptidase"/>
    <property type="match status" value="1"/>
</dbReference>
<dbReference type="EMBL" id="JBHRTL010000031">
    <property type="protein sequence ID" value="MFC3156751.1"/>
    <property type="molecule type" value="Genomic_DNA"/>
</dbReference>
<dbReference type="InterPro" id="IPR001460">
    <property type="entry name" value="PCN-bd_Tpept"/>
</dbReference>
<dbReference type="InterPro" id="IPR017790">
    <property type="entry name" value="Penicillin-binding_protein_2"/>
</dbReference>
<dbReference type="EC" id="3.4.16.4" evidence="14"/>
<comment type="catalytic activity">
    <reaction evidence="14">
        <text>Preferential cleavage: (Ac)2-L-Lys-D-Ala-|-D-Ala. Also transpeptidation of peptidyl-alanyl moieties that are N-acyl substituents of D-alanine.</text>
        <dbReference type="EC" id="3.4.16.4"/>
    </reaction>
</comment>
<evidence type="ECO:0000256" key="8">
    <source>
        <dbReference type="ARBA" id="ARBA00022801"/>
    </source>
</evidence>
<keyword evidence="7 14" id="KW-0812">Transmembrane</keyword>
<accession>A0ABV7HV81</accession>
<evidence type="ECO:0000256" key="9">
    <source>
        <dbReference type="ARBA" id="ARBA00022960"/>
    </source>
</evidence>
<dbReference type="Proteomes" id="UP001595548">
    <property type="component" value="Unassembled WGS sequence"/>
</dbReference>
<sequence length="620" mass="69032">MSEARHFKDHHREARLFFARTLFAGVVIVLLTGMLILRFYSLQVDHHDDYVTQSDRNRVHVLPIPPTRGLIYDRNGKLLAENRASYTLSIVHERVPDLAETLEFLATLVDISPNDIEKFNDQLRQRRRPFDAVPLRFGLTEEELARLAVNEFRLDGVEVHAQLVRYYPEGDLFAHSIGYVGRINENELSGFSSEEYQRYSGTHSIGKIGLERSYESELLGEVGYQNVETNARGRVLRILDSSDPKPGSDLTLHLDSELQKEALAALEGHRGAVVAIDVATGGVLAAVSAPSFDANLFVTGISFKDYRQLNQSRDLPLFNRFLQGQYPPGSTIKPVVAMGGLHYDIITPETTVYDPGYYKLKGSSRLYRDWKRWGHGEKVDFKQAIAESCDVYFYDLGFNMGIDKMHSFGYQFGLGQKTEIDLPNERRGIWPSRDWKRGARGEPWYPGDSLNVAIGQGDVLATPLQLASMVATIAHRGVRLRPQLVASVGGEPRPPIVDQKVDVEASVMELGVEAMAEVVHGQHGTARRIADGAKYRMAGKSGTAQVVAIAQNAEYDSDALSERNRDHALFVGFAPLENPKIALAVLLENAESGSGAAAPVMRRVFDAWLLDENGELKESP</sequence>
<dbReference type="NCBIfam" id="TIGR03423">
    <property type="entry name" value="pbp2_mrdA"/>
    <property type="match status" value="1"/>
</dbReference>
<dbReference type="SUPFAM" id="SSF56519">
    <property type="entry name" value="Penicillin binding protein dimerisation domain"/>
    <property type="match status" value="1"/>
</dbReference>
<reference evidence="18" key="1">
    <citation type="journal article" date="2019" name="Int. J. Syst. Evol. Microbiol.">
        <title>The Global Catalogue of Microorganisms (GCM) 10K type strain sequencing project: providing services to taxonomists for standard genome sequencing and annotation.</title>
        <authorList>
            <consortium name="The Broad Institute Genomics Platform"/>
            <consortium name="The Broad Institute Genome Sequencing Center for Infectious Disease"/>
            <person name="Wu L."/>
            <person name="Ma J."/>
        </authorList>
    </citation>
    <scope>NUCLEOTIDE SEQUENCE [LARGE SCALE GENOMIC DNA]</scope>
    <source>
        <strain evidence="18">KCTC 52141</strain>
    </source>
</reference>
<organism evidence="17 18">
    <name type="scientific">Gilvimarinus japonicus</name>
    <dbReference type="NCBI Taxonomy" id="1796469"/>
    <lineage>
        <taxon>Bacteria</taxon>
        <taxon>Pseudomonadati</taxon>
        <taxon>Pseudomonadota</taxon>
        <taxon>Gammaproteobacteria</taxon>
        <taxon>Cellvibrionales</taxon>
        <taxon>Cellvibrionaceae</taxon>
        <taxon>Gilvimarinus</taxon>
    </lineage>
</organism>
<name>A0ABV7HV81_9GAMM</name>
<evidence type="ECO:0000256" key="1">
    <source>
        <dbReference type="ARBA" id="ARBA00004167"/>
    </source>
</evidence>
<evidence type="ECO:0000259" key="15">
    <source>
        <dbReference type="Pfam" id="PF00905"/>
    </source>
</evidence>
<dbReference type="HAMAP" id="MF_02081">
    <property type="entry name" value="MrdA_transpept"/>
    <property type="match status" value="1"/>
</dbReference>
<comment type="similarity">
    <text evidence="14">Belongs to the transpeptidase family. MrdA subfamily.</text>
</comment>
<dbReference type="InterPro" id="IPR050515">
    <property type="entry name" value="Beta-lactam/transpept"/>
</dbReference>
<dbReference type="Pfam" id="PF03717">
    <property type="entry name" value="PBP_dimer"/>
    <property type="match status" value="1"/>
</dbReference>
<proteinExistence type="inferred from homology"/>
<keyword evidence="11 14" id="KW-1133">Transmembrane helix</keyword>
<comment type="cofactor">
    <cofactor evidence="14">
        <name>Zn(2+)</name>
        <dbReference type="ChEBI" id="CHEBI:29105"/>
    </cofactor>
    <text evidence="14">Binds one Zn(2+) ion per subunit.</text>
</comment>
<keyword evidence="3 14" id="KW-1003">Cell membrane</keyword>
<keyword evidence="9 14" id="KW-0133">Cell shape</keyword>
<feature type="binding site" evidence="14">
    <location>
        <position position="354"/>
    </location>
    <ligand>
        <name>Zn(2+)</name>
        <dbReference type="ChEBI" id="CHEBI:29105"/>
    </ligand>
</feature>
<feature type="binding site" evidence="14">
    <location>
        <position position="375"/>
    </location>
    <ligand>
        <name>Zn(2+)</name>
        <dbReference type="ChEBI" id="CHEBI:29105"/>
    </ligand>
</feature>
<evidence type="ECO:0000256" key="4">
    <source>
        <dbReference type="ARBA" id="ARBA00022519"/>
    </source>
</evidence>
<evidence type="ECO:0000256" key="7">
    <source>
        <dbReference type="ARBA" id="ARBA00022692"/>
    </source>
</evidence>
<keyword evidence="6 14" id="KW-0645">Protease</keyword>
<evidence type="ECO:0000256" key="5">
    <source>
        <dbReference type="ARBA" id="ARBA00022645"/>
    </source>
</evidence>
<evidence type="ECO:0000313" key="17">
    <source>
        <dbReference type="EMBL" id="MFC3156751.1"/>
    </source>
</evidence>
<keyword evidence="18" id="KW-1185">Reference proteome</keyword>
<dbReference type="InterPro" id="IPR012338">
    <property type="entry name" value="Beta-lactam/transpept-like"/>
</dbReference>
<evidence type="ECO:0000256" key="12">
    <source>
        <dbReference type="ARBA" id="ARBA00023136"/>
    </source>
</evidence>
<evidence type="ECO:0000313" key="18">
    <source>
        <dbReference type="Proteomes" id="UP001595548"/>
    </source>
</evidence>
<comment type="caution">
    <text evidence="17">The sequence shown here is derived from an EMBL/GenBank/DDBJ whole genome shotgun (WGS) entry which is preliminary data.</text>
</comment>
<comment type="subcellular location">
    <subcellularLocation>
        <location evidence="14">Cell inner membrane</location>
        <topology evidence="14">Single-pass membrane protein</topology>
    </subcellularLocation>
    <subcellularLocation>
        <location evidence="2">Cell membrane</location>
    </subcellularLocation>
    <subcellularLocation>
        <location evidence="1">Membrane</location>
        <topology evidence="1">Single-pass membrane protein</topology>
    </subcellularLocation>
</comment>
<feature type="domain" description="Penicillin-binding protein dimerisation" evidence="16">
    <location>
        <begin position="63"/>
        <end position="237"/>
    </location>
</feature>
<keyword evidence="10 14" id="KW-0573">Peptidoglycan synthesis</keyword>
<keyword evidence="12 14" id="KW-0472">Membrane</keyword>
<gene>
    <name evidence="14 17" type="primary">mrdA</name>
    <name evidence="17" type="ORF">ACFOEB_16190</name>
</gene>
<keyword evidence="8 14" id="KW-0378">Hydrolase</keyword>
<dbReference type="Gene3D" id="3.40.710.10">
    <property type="entry name" value="DD-peptidase/beta-lactamase superfamily"/>
    <property type="match status" value="1"/>
</dbReference>
<dbReference type="Gene3D" id="3.90.1310.10">
    <property type="entry name" value="Penicillin-binding protein 2a (Domain 2)"/>
    <property type="match status" value="1"/>
</dbReference>
<evidence type="ECO:0000256" key="13">
    <source>
        <dbReference type="ARBA" id="ARBA00023316"/>
    </source>
</evidence>
<keyword evidence="14" id="KW-0862">Zinc</keyword>
<evidence type="ECO:0000256" key="6">
    <source>
        <dbReference type="ARBA" id="ARBA00022670"/>
    </source>
</evidence>
<evidence type="ECO:0000256" key="2">
    <source>
        <dbReference type="ARBA" id="ARBA00004236"/>
    </source>
</evidence>
<keyword evidence="5 14" id="KW-0121">Carboxypeptidase</keyword>
<dbReference type="InterPro" id="IPR036138">
    <property type="entry name" value="PBP_dimer_sf"/>
</dbReference>
<keyword evidence="14" id="KW-0479">Metal-binding</keyword>